<evidence type="ECO:0000313" key="4">
    <source>
        <dbReference type="Proteomes" id="UP001158986"/>
    </source>
</evidence>
<keyword evidence="1" id="KW-1133">Transmembrane helix</keyword>
<accession>A0AAU9LHJ3</accession>
<evidence type="ECO:0000256" key="1">
    <source>
        <dbReference type="SAM" id="Phobius"/>
    </source>
</evidence>
<feature type="transmembrane region" description="Helical" evidence="1">
    <location>
        <begin position="12"/>
        <end position="34"/>
    </location>
</feature>
<comment type="caution">
    <text evidence="2">The sequence shown here is derived from an EMBL/GenBank/DDBJ whole genome shotgun (WGS) entry which is preliminary data.</text>
</comment>
<name>A0AAU9LHJ3_9STRA</name>
<proteinExistence type="predicted"/>
<keyword evidence="1" id="KW-0812">Transmembrane</keyword>
<dbReference type="AlphaFoldDB" id="A0AAU9LHJ3"/>
<evidence type="ECO:0000313" key="3">
    <source>
        <dbReference type="EMBL" id="CAH0518031.1"/>
    </source>
</evidence>
<dbReference type="EMBL" id="CAKLCB010000255">
    <property type="protein sequence ID" value="CAH0518031.1"/>
    <property type="molecule type" value="Genomic_DNA"/>
</dbReference>
<organism evidence="2 5">
    <name type="scientific">Peronospora belbahrii</name>
    <dbReference type="NCBI Taxonomy" id="622444"/>
    <lineage>
        <taxon>Eukaryota</taxon>
        <taxon>Sar</taxon>
        <taxon>Stramenopiles</taxon>
        <taxon>Oomycota</taxon>
        <taxon>Peronosporomycetes</taxon>
        <taxon>Peronosporales</taxon>
        <taxon>Peronosporaceae</taxon>
        <taxon>Peronospora</taxon>
    </lineage>
</organism>
<dbReference type="Proteomes" id="UP001158986">
    <property type="component" value="Unassembled WGS sequence"/>
</dbReference>
<dbReference type="Proteomes" id="UP001160483">
    <property type="component" value="Unassembled WGS sequence"/>
</dbReference>
<keyword evidence="4" id="KW-1185">Reference proteome</keyword>
<evidence type="ECO:0000313" key="2">
    <source>
        <dbReference type="EMBL" id="CAH0483106.1"/>
    </source>
</evidence>
<sequence>MDRSQFIDLYIIGFYDWFLSLDVLGLLLVASMAHTSCPYVRCRISNGDDPMEELHGISSSIHSFFCIFLSLQSVE</sequence>
<evidence type="ECO:0000313" key="5">
    <source>
        <dbReference type="Proteomes" id="UP001160483"/>
    </source>
</evidence>
<gene>
    <name evidence="3" type="ORF">PBS001_LOCUS4616</name>
    <name evidence="2" type="ORF">PBS003_LOCUS9680</name>
</gene>
<reference evidence="2 4" key="1">
    <citation type="submission" date="2021-11" db="EMBL/GenBank/DDBJ databases">
        <authorList>
            <person name="Islam A."/>
            <person name="Islam S."/>
            <person name="Flora M.S."/>
            <person name="Rahman M."/>
            <person name="Ziaur R.M."/>
            <person name="Epstein J.H."/>
            <person name="Hassan M."/>
            <person name="Klassen M."/>
            <person name="Woodard K."/>
            <person name="Webb A."/>
            <person name="Webby R.J."/>
            <person name="El Zowalaty M.E."/>
        </authorList>
    </citation>
    <scope>NUCLEOTIDE SEQUENCE</scope>
    <source>
        <strain evidence="3">Pbs1</strain>
        <strain evidence="2">Pbs3</strain>
    </source>
</reference>
<keyword evidence="1" id="KW-0472">Membrane</keyword>
<protein>
    <submittedName>
        <fullName evidence="2">Uncharacterized protein</fullName>
    </submittedName>
</protein>
<dbReference type="EMBL" id="CAKKTJ010000337">
    <property type="protein sequence ID" value="CAH0483106.1"/>
    <property type="molecule type" value="Genomic_DNA"/>
</dbReference>